<evidence type="ECO:0000256" key="3">
    <source>
        <dbReference type="ARBA" id="ARBA00023157"/>
    </source>
</evidence>
<evidence type="ECO:0000256" key="4">
    <source>
        <dbReference type="ARBA" id="ARBA00036320"/>
    </source>
</evidence>
<evidence type="ECO:0000256" key="2">
    <source>
        <dbReference type="ARBA" id="ARBA00023145"/>
    </source>
</evidence>
<protein>
    <recommendedName>
        <fullName evidence="5">trypsin</fullName>
        <ecNumber evidence="5">3.4.21.4</ecNumber>
    </recommendedName>
</protein>
<keyword evidence="2" id="KW-0865">Zymogen</keyword>
<dbReference type="SMART" id="SM00020">
    <property type="entry name" value="Tryp_SPc"/>
    <property type="match status" value="1"/>
</dbReference>
<evidence type="ECO:0000256" key="6">
    <source>
        <dbReference type="SAM" id="SignalP"/>
    </source>
</evidence>
<evidence type="ECO:0000313" key="9">
    <source>
        <dbReference type="Proteomes" id="UP001501920"/>
    </source>
</evidence>
<dbReference type="Ensembl" id="ENSPNAT00000076762.1">
    <property type="protein sequence ID" value="ENSPNAP00000040981.1"/>
    <property type="gene ID" value="ENSPNAG00000008149.2"/>
</dbReference>
<feature type="signal peptide" evidence="6">
    <location>
        <begin position="1"/>
        <end position="17"/>
    </location>
</feature>
<keyword evidence="6" id="KW-0732">Signal</keyword>
<dbReference type="FunFam" id="2.40.10.10:FF:000005">
    <property type="entry name" value="Serine protease 37"/>
    <property type="match status" value="1"/>
</dbReference>
<keyword evidence="3" id="KW-1015">Disulfide bond</keyword>
<dbReference type="PROSITE" id="PS00134">
    <property type="entry name" value="TRYPSIN_HIS"/>
    <property type="match status" value="1"/>
</dbReference>
<dbReference type="SUPFAM" id="SSF50494">
    <property type="entry name" value="Trypsin-like serine proteases"/>
    <property type="match status" value="1"/>
</dbReference>
<keyword evidence="9" id="KW-1185">Reference proteome</keyword>
<dbReference type="AlphaFoldDB" id="A0AAR2ITP7"/>
<comment type="catalytic activity">
    <reaction evidence="4">
        <text>Preferential cleavage: Arg-|-Xaa, Lys-|-Xaa.</text>
        <dbReference type="EC" id="3.4.21.4"/>
    </reaction>
</comment>
<dbReference type="PANTHER" id="PTHR24271:SF80">
    <property type="entry name" value="GRANZYME 3, TANDEM DUPLICATE 1-RELATED"/>
    <property type="match status" value="1"/>
</dbReference>
<dbReference type="EC" id="3.4.21.4" evidence="5"/>
<dbReference type="Gene3D" id="2.40.10.10">
    <property type="entry name" value="Trypsin-like serine proteases"/>
    <property type="match status" value="2"/>
</dbReference>
<sequence length="290" mass="32702">MLLHISALLYFLTLSRAMDSGIVGGKEAKPHSRPYMVSVQHNGRHTCGGILIRKDFVLTAAHCLKADLEVVLGAHNIKKTEPNQQRIQVRNSIRHPNYNKYTTAGNWENLTVDIMLLKLKSNAKLNKFVKVMKLPGKKDKTSVKCNIAGWGMRQPNSMESNVLIETSLTVLPQPECKEIWQIYYDSNCMMCTATAEDNTFCQVWQSGTWIHGAALTNKLIQIINQILYKSYLPLSLTQGDSGGPLICKSKLQGLAIYTFRERCNDPRYPGVSLKISTFLDWIKKVMGKEI</sequence>
<reference evidence="8" key="2">
    <citation type="submission" date="2025-08" db="UniProtKB">
        <authorList>
            <consortium name="Ensembl"/>
        </authorList>
    </citation>
    <scope>IDENTIFICATION</scope>
</reference>
<feature type="chain" id="PRO_5043310949" description="trypsin" evidence="6">
    <location>
        <begin position="18"/>
        <end position="290"/>
    </location>
</feature>
<gene>
    <name evidence="8" type="primary">GZMA</name>
</gene>
<dbReference type="PROSITE" id="PS50240">
    <property type="entry name" value="TRYPSIN_DOM"/>
    <property type="match status" value="1"/>
</dbReference>
<feature type="domain" description="Peptidase S1" evidence="7">
    <location>
        <begin position="22"/>
        <end position="287"/>
    </location>
</feature>
<dbReference type="InterPro" id="IPR018114">
    <property type="entry name" value="TRYPSIN_HIS"/>
</dbReference>
<evidence type="ECO:0000256" key="1">
    <source>
        <dbReference type="ARBA" id="ARBA00004239"/>
    </source>
</evidence>
<dbReference type="GO" id="GO:0005576">
    <property type="term" value="C:extracellular region"/>
    <property type="evidence" value="ECO:0007669"/>
    <property type="project" value="UniProtKB-SubCell"/>
</dbReference>
<evidence type="ECO:0000259" key="7">
    <source>
        <dbReference type="PROSITE" id="PS50240"/>
    </source>
</evidence>
<dbReference type="InterPro" id="IPR043504">
    <property type="entry name" value="Peptidase_S1_PA_chymotrypsin"/>
</dbReference>
<comment type="subcellular location">
    <subcellularLocation>
        <location evidence="1">Secreted</location>
        <location evidence="1">Extracellular space</location>
    </subcellularLocation>
</comment>
<dbReference type="GO" id="GO:0004252">
    <property type="term" value="F:serine-type endopeptidase activity"/>
    <property type="evidence" value="ECO:0007669"/>
    <property type="project" value="UniProtKB-EC"/>
</dbReference>
<evidence type="ECO:0000313" key="8">
    <source>
        <dbReference type="Ensembl" id="ENSPNAP00000040981.1"/>
    </source>
</evidence>
<dbReference type="InterPro" id="IPR009003">
    <property type="entry name" value="Peptidase_S1_PA"/>
</dbReference>
<accession>A0AAR2ITP7</accession>
<dbReference type="GO" id="GO:0006508">
    <property type="term" value="P:proteolysis"/>
    <property type="evidence" value="ECO:0007669"/>
    <property type="project" value="InterPro"/>
</dbReference>
<dbReference type="CDD" id="cd00190">
    <property type="entry name" value="Tryp_SPc"/>
    <property type="match status" value="1"/>
</dbReference>
<reference evidence="8 9" key="1">
    <citation type="submission" date="2020-10" db="EMBL/GenBank/DDBJ databases">
        <title>Pygocentrus nattereri (red-bellied piranha) genome, fPygNat1, primary haplotype.</title>
        <authorList>
            <person name="Myers G."/>
            <person name="Meyer A."/>
            <person name="Karagic N."/>
            <person name="Pippel M."/>
            <person name="Winkler S."/>
            <person name="Tracey A."/>
            <person name="Wood J."/>
            <person name="Formenti G."/>
            <person name="Howe K."/>
            <person name="Fedrigo O."/>
            <person name="Jarvis E.D."/>
        </authorList>
    </citation>
    <scope>NUCLEOTIDE SEQUENCE [LARGE SCALE GENOMIC DNA]</scope>
</reference>
<name>A0AAR2ITP7_PYGNA</name>
<dbReference type="PRINTS" id="PR00722">
    <property type="entry name" value="CHYMOTRYPSIN"/>
</dbReference>
<proteinExistence type="predicted"/>
<organism evidence="8 9">
    <name type="scientific">Pygocentrus nattereri</name>
    <name type="common">Red-bellied piranha</name>
    <dbReference type="NCBI Taxonomy" id="42514"/>
    <lineage>
        <taxon>Eukaryota</taxon>
        <taxon>Metazoa</taxon>
        <taxon>Chordata</taxon>
        <taxon>Craniata</taxon>
        <taxon>Vertebrata</taxon>
        <taxon>Euteleostomi</taxon>
        <taxon>Actinopterygii</taxon>
        <taxon>Neopterygii</taxon>
        <taxon>Teleostei</taxon>
        <taxon>Ostariophysi</taxon>
        <taxon>Characiformes</taxon>
        <taxon>Characoidei</taxon>
        <taxon>Pygocentrus</taxon>
    </lineage>
</organism>
<dbReference type="Proteomes" id="UP001501920">
    <property type="component" value="Chromosome 6"/>
</dbReference>
<dbReference type="InterPro" id="IPR001254">
    <property type="entry name" value="Trypsin_dom"/>
</dbReference>
<evidence type="ECO:0000256" key="5">
    <source>
        <dbReference type="ARBA" id="ARBA00038868"/>
    </source>
</evidence>
<reference evidence="8" key="3">
    <citation type="submission" date="2025-09" db="UniProtKB">
        <authorList>
            <consortium name="Ensembl"/>
        </authorList>
    </citation>
    <scope>IDENTIFICATION</scope>
</reference>
<dbReference type="InterPro" id="IPR001314">
    <property type="entry name" value="Peptidase_S1A"/>
</dbReference>
<dbReference type="GeneTree" id="ENSGT00910000144271"/>
<dbReference type="Pfam" id="PF00089">
    <property type="entry name" value="Trypsin"/>
    <property type="match status" value="2"/>
</dbReference>
<dbReference type="PANTHER" id="PTHR24271">
    <property type="entry name" value="KALLIKREIN-RELATED"/>
    <property type="match status" value="1"/>
</dbReference>